<dbReference type="EMBL" id="GBXM01023025">
    <property type="protein sequence ID" value="JAH85552.1"/>
    <property type="molecule type" value="Transcribed_RNA"/>
</dbReference>
<sequence>MMCCLATSLSLLCDLQGFELIFQWSSSRGLHRYSNSTVK</sequence>
<evidence type="ECO:0000256" key="1">
    <source>
        <dbReference type="SAM" id="SignalP"/>
    </source>
</evidence>
<accession>A0A0E9W5B3</accession>
<proteinExistence type="predicted"/>
<feature type="signal peptide" evidence="1">
    <location>
        <begin position="1"/>
        <end position="17"/>
    </location>
</feature>
<reference evidence="2" key="1">
    <citation type="submission" date="2014-11" db="EMBL/GenBank/DDBJ databases">
        <authorList>
            <person name="Amaro Gonzalez C."/>
        </authorList>
    </citation>
    <scope>NUCLEOTIDE SEQUENCE</scope>
</reference>
<evidence type="ECO:0000313" key="2">
    <source>
        <dbReference type="EMBL" id="JAH85552.1"/>
    </source>
</evidence>
<organism evidence="2">
    <name type="scientific">Anguilla anguilla</name>
    <name type="common">European freshwater eel</name>
    <name type="synonym">Muraena anguilla</name>
    <dbReference type="NCBI Taxonomy" id="7936"/>
    <lineage>
        <taxon>Eukaryota</taxon>
        <taxon>Metazoa</taxon>
        <taxon>Chordata</taxon>
        <taxon>Craniata</taxon>
        <taxon>Vertebrata</taxon>
        <taxon>Euteleostomi</taxon>
        <taxon>Actinopterygii</taxon>
        <taxon>Neopterygii</taxon>
        <taxon>Teleostei</taxon>
        <taxon>Anguilliformes</taxon>
        <taxon>Anguillidae</taxon>
        <taxon>Anguilla</taxon>
    </lineage>
</organism>
<name>A0A0E9W5B3_ANGAN</name>
<reference evidence="2" key="2">
    <citation type="journal article" date="2015" name="Fish Shellfish Immunol.">
        <title>Early steps in the European eel (Anguilla anguilla)-Vibrio vulnificus interaction in the gills: Role of the RtxA13 toxin.</title>
        <authorList>
            <person name="Callol A."/>
            <person name="Pajuelo D."/>
            <person name="Ebbesson L."/>
            <person name="Teles M."/>
            <person name="MacKenzie S."/>
            <person name="Amaro C."/>
        </authorList>
    </citation>
    <scope>NUCLEOTIDE SEQUENCE</scope>
</reference>
<keyword evidence="1" id="KW-0732">Signal</keyword>
<protein>
    <submittedName>
        <fullName evidence="2">Uncharacterized protein</fullName>
    </submittedName>
</protein>
<feature type="chain" id="PRO_5002434077" evidence="1">
    <location>
        <begin position="18"/>
        <end position="39"/>
    </location>
</feature>
<dbReference type="AlphaFoldDB" id="A0A0E9W5B3"/>